<evidence type="ECO:0000313" key="10">
    <source>
        <dbReference type="Proteomes" id="UP000050430"/>
    </source>
</evidence>
<feature type="transmembrane region" description="Helical" evidence="8">
    <location>
        <begin position="222"/>
        <end position="242"/>
    </location>
</feature>
<evidence type="ECO:0000256" key="4">
    <source>
        <dbReference type="ARBA" id="ARBA00022679"/>
    </source>
</evidence>
<dbReference type="PANTHER" id="PTHR33908:SF11">
    <property type="entry name" value="MEMBRANE PROTEIN"/>
    <property type="match status" value="1"/>
</dbReference>
<dbReference type="STRING" id="229920.ADM99_09170"/>
<feature type="transmembrane region" description="Helical" evidence="8">
    <location>
        <begin position="185"/>
        <end position="210"/>
    </location>
</feature>
<reference evidence="9 10" key="1">
    <citation type="submission" date="2015-07" db="EMBL/GenBank/DDBJ databases">
        <title>Genome sequence of Leptolinea tardivitalis DSM 16556.</title>
        <authorList>
            <person name="Hemp J."/>
            <person name="Ward L.M."/>
            <person name="Pace L.A."/>
            <person name="Fischer W.W."/>
        </authorList>
    </citation>
    <scope>NUCLEOTIDE SEQUENCE [LARGE SCALE GENOMIC DNA]</scope>
    <source>
        <strain evidence="9 10">YMTK-2</strain>
    </source>
</reference>
<sequence>MSQIKKISGKIPVKWHPFLFWGSLLIILAAGLAALVYATPFGPGLINDSVVYIGGAENILAGNGYSRTSGGGEIKPLTVNVPLYSYTLAAVAKTGIDLIKAGWVISLTCFILNCLLATWIALRLTRSKAWAVFAVLLMVASESVLRAHTFALSEPEFITLMLASLLLLTYAIERKGWYYAAGAGILVSLTYMTRYIGLSLIATGVMAFFVSPKTWKDRLTKMGWFLSFALLGGIIWFIRNLLVSGNAANRSLLYHPLTADKLQEGVQTFTTFLFPERLNLYSRAPGLWGGFAVLIVFLLVFLVYRLWRAIERSASLQMETGRQMAFIITIQAFFYFVVLLLSLTFLDASTALENRILVPAFICLILLFVYLLNLLWERNEAGTWLSLILAVAVLLSWGYDGRRAVIDLHADGQGYASAYYRNSETIDALKRMPVRTIWTNRVPAVNLLADRAAYALLAPIDPLTRQKRPDYESSLQGIRKSVLDGKAILVVFEARQVLDDPVEGLWLKDLTKDIPVVFESDDGMIFAVEK</sequence>
<evidence type="ECO:0000313" key="9">
    <source>
        <dbReference type="EMBL" id="KPL71643.1"/>
    </source>
</evidence>
<dbReference type="AlphaFoldDB" id="A0A0P6WNM0"/>
<evidence type="ECO:0000256" key="2">
    <source>
        <dbReference type="ARBA" id="ARBA00022475"/>
    </source>
</evidence>
<evidence type="ECO:0000256" key="7">
    <source>
        <dbReference type="ARBA" id="ARBA00023136"/>
    </source>
</evidence>
<keyword evidence="5 8" id="KW-0812">Transmembrane</keyword>
<accession>A0A0P6WNM0</accession>
<evidence type="ECO:0000256" key="5">
    <source>
        <dbReference type="ARBA" id="ARBA00022692"/>
    </source>
</evidence>
<evidence type="ECO:0000256" key="6">
    <source>
        <dbReference type="ARBA" id="ARBA00022989"/>
    </source>
</evidence>
<proteinExistence type="predicted"/>
<dbReference type="InterPro" id="IPR050297">
    <property type="entry name" value="LipidA_mod_glycosyltrf_83"/>
</dbReference>
<keyword evidence="10" id="KW-1185">Reference proteome</keyword>
<evidence type="ECO:0000256" key="8">
    <source>
        <dbReference type="SAM" id="Phobius"/>
    </source>
</evidence>
<keyword evidence="4" id="KW-0808">Transferase</keyword>
<keyword evidence="6 8" id="KW-1133">Transmembrane helix</keyword>
<feature type="transmembrane region" description="Helical" evidence="8">
    <location>
        <begin position="129"/>
        <end position="151"/>
    </location>
</feature>
<dbReference type="RefSeq" id="WP_062420223.1">
    <property type="nucleotide sequence ID" value="NZ_BBYA01000001.1"/>
</dbReference>
<feature type="transmembrane region" description="Helical" evidence="8">
    <location>
        <begin position="101"/>
        <end position="122"/>
    </location>
</feature>
<dbReference type="Proteomes" id="UP000050430">
    <property type="component" value="Unassembled WGS sequence"/>
</dbReference>
<comment type="caution">
    <text evidence="9">The sequence shown here is derived from an EMBL/GenBank/DDBJ whole genome shotgun (WGS) entry which is preliminary data.</text>
</comment>
<keyword evidence="2" id="KW-1003">Cell membrane</keyword>
<name>A0A0P6WNM0_9CHLR</name>
<dbReference type="PANTHER" id="PTHR33908">
    <property type="entry name" value="MANNOSYLTRANSFERASE YKCB-RELATED"/>
    <property type="match status" value="1"/>
</dbReference>
<feature type="transmembrane region" description="Helical" evidence="8">
    <location>
        <begin position="356"/>
        <end position="376"/>
    </location>
</feature>
<dbReference type="GO" id="GO:0005886">
    <property type="term" value="C:plasma membrane"/>
    <property type="evidence" value="ECO:0007669"/>
    <property type="project" value="UniProtKB-SubCell"/>
</dbReference>
<gene>
    <name evidence="9" type="ORF">ADM99_09170</name>
</gene>
<comment type="subcellular location">
    <subcellularLocation>
        <location evidence="1">Cell membrane</location>
        <topology evidence="1">Multi-pass membrane protein</topology>
    </subcellularLocation>
</comment>
<keyword evidence="7 8" id="KW-0472">Membrane</keyword>
<feature type="transmembrane region" description="Helical" evidence="8">
    <location>
        <begin position="382"/>
        <end position="399"/>
    </location>
</feature>
<evidence type="ECO:0008006" key="11">
    <source>
        <dbReference type="Google" id="ProtNLM"/>
    </source>
</evidence>
<feature type="transmembrane region" description="Helical" evidence="8">
    <location>
        <begin position="324"/>
        <end position="344"/>
    </location>
</feature>
<protein>
    <recommendedName>
        <fullName evidence="11">Glycosyltransferase RgtA/B/C/D-like domain-containing protein</fullName>
    </recommendedName>
</protein>
<dbReference type="EMBL" id="LGCK01000010">
    <property type="protein sequence ID" value="KPL71643.1"/>
    <property type="molecule type" value="Genomic_DNA"/>
</dbReference>
<evidence type="ECO:0000256" key="1">
    <source>
        <dbReference type="ARBA" id="ARBA00004651"/>
    </source>
</evidence>
<dbReference type="GO" id="GO:0009103">
    <property type="term" value="P:lipopolysaccharide biosynthetic process"/>
    <property type="evidence" value="ECO:0007669"/>
    <property type="project" value="UniProtKB-ARBA"/>
</dbReference>
<organism evidence="9 10">
    <name type="scientific">Leptolinea tardivitalis</name>
    <dbReference type="NCBI Taxonomy" id="229920"/>
    <lineage>
        <taxon>Bacteria</taxon>
        <taxon>Bacillati</taxon>
        <taxon>Chloroflexota</taxon>
        <taxon>Anaerolineae</taxon>
        <taxon>Anaerolineales</taxon>
        <taxon>Anaerolineaceae</taxon>
        <taxon>Leptolinea</taxon>
    </lineage>
</organism>
<dbReference type="GO" id="GO:0016763">
    <property type="term" value="F:pentosyltransferase activity"/>
    <property type="evidence" value="ECO:0007669"/>
    <property type="project" value="TreeGrafter"/>
</dbReference>
<keyword evidence="3" id="KW-0328">Glycosyltransferase</keyword>
<feature type="transmembrane region" description="Helical" evidence="8">
    <location>
        <begin position="286"/>
        <end position="304"/>
    </location>
</feature>
<evidence type="ECO:0000256" key="3">
    <source>
        <dbReference type="ARBA" id="ARBA00022676"/>
    </source>
</evidence>